<dbReference type="SUPFAM" id="SSF53474">
    <property type="entry name" value="alpha/beta-Hydrolases"/>
    <property type="match status" value="1"/>
</dbReference>
<evidence type="ECO:0000313" key="7">
    <source>
        <dbReference type="Proteomes" id="UP000309038"/>
    </source>
</evidence>
<gene>
    <name evidence="6" type="ORF">EW026_g2786</name>
</gene>
<dbReference type="Proteomes" id="UP000309038">
    <property type="component" value="Unassembled WGS sequence"/>
</dbReference>
<evidence type="ECO:0000256" key="4">
    <source>
        <dbReference type="PIRSR" id="PIRSR001112-1"/>
    </source>
</evidence>
<dbReference type="InterPro" id="IPR000639">
    <property type="entry name" value="Epox_hydrolase-like"/>
</dbReference>
<dbReference type="InterPro" id="IPR010497">
    <property type="entry name" value="Epoxide_hydro_N"/>
</dbReference>
<keyword evidence="7" id="KW-1185">Reference proteome</keyword>
<dbReference type="PRINTS" id="PR00412">
    <property type="entry name" value="EPOXHYDRLASE"/>
</dbReference>
<comment type="similarity">
    <text evidence="1">Belongs to the peptidase S33 family.</text>
</comment>
<dbReference type="EMBL" id="SGPJ01000075">
    <property type="protein sequence ID" value="THG99587.1"/>
    <property type="molecule type" value="Genomic_DNA"/>
</dbReference>
<feature type="domain" description="Epoxide hydrolase N-terminal" evidence="5">
    <location>
        <begin position="5"/>
        <end position="127"/>
    </location>
</feature>
<evidence type="ECO:0000256" key="3">
    <source>
        <dbReference type="ARBA" id="ARBA00022801"/>
    </source>
</evidence>
<evidence type="ECO:0000256" key="2">
    <source>
        <dbReference type="ARBA" id="ARBA00022797"/>
    </source>
</evidence>
<dbReference type="AlphaFoldDB" id="A0A4S4KP32"/>
<evidence type="ECO:0000313" key="6">
    <source>
        <dbReference type="EMBL" id="THG99587.1"/>
    </source>
</evidence>
<reference evidence="6 7" key="1">
    <citation type="submission" date="2019-02" db="EMBL/GenBank/DDBJ databases">
        <title>Genome sequencing of the rare red list fungi Phlebia centrifuga.</title>
        <authorList>
            <person name="Buettner E."/>
            <person name="Kellner H."/>
        </authorList>
    </citation>
    <scope>NUCLEOTIDE SEQUENCE [LARGE SCALE GENOMIC DNA]</scope>
    <source>
        <strain evidence="6 7">DSM 108282</strain>
    </source>
</reference>
<dbReference type="GO" id="GO:0097176">
    <property type="term" value="P:epoxide metabolic process"/>
    <property type="evidence" value="ECO:0007669"/>
    <property type="project" value="TreeGrafter"/>
</dbReference>
<dbReference type="GO" id="GO:0004301">
    <property type="term" value="F:epoxide hydrolase activity"/>
    <property type="evidence" value="ECO:0007669"/>
    <property type="project" value="TreeGrafter"/>
</dbReference>
<organism evidence="6 7">
    <name type="scientific">Hermanssonia centrifuga</name>
    <dbReference type="NCBI Taxonomy" id="98765"/>
    <lineage>
        <taxon>Eukaryota</taxon>
        <taxon>Fungi</taxon>
        <taxon>Dikarya</taxon>
        <taxon>Basidiomycota</taxon>
        <taxon>Agaricomycotina</taxon>
        <taxon>Agaricomycetes</taxon>
        <taxon>Polyporales</taxon>
        <taxon>Meruliaceae</taxon>
        <taxon>Hermanssonia</taxon>
    </lineage>
</organism>
<dbReference type="InterPro" id="IPR029058">
    <property type="entry name" value="AB_hydrolase_fold"/>
</dbReference>
<accession>A0A4S4KP32</accession>
<feature type="active site" description="Proton acceptor" evidence="4">
    <location>
        <position position="383"/>
    </location>
</feature>
<comment type="caution">
    <text evidence="6">The sequence shown here is derived from an EMBL/GenBank/DDBJ whole genome shotgun (WGS) entry which is preliminary data.</text>
</comment>
<name>A0A4S4KP32_9APHY</name>
<keyword evidence="3" id="KW-0378">Hydrolase</keyword>
<dbReference type="Gene3D" id="3.40.50.1820">
    <property type="entry name" value="alpha/beta hydrolase"/>
    <property type="match status" value="1"/>
</dbReference>
<feature type="active site" description="Nucleophile" evidence="4">
    <location>
        <position position="194"/>
    </location>
</feature>
<feature type="active site" description="Proton donor" evidence="4">
    <location>
        <position position="328"/>
    </location>
</feature>
<evidence type="ECO:0000259" key="5">
    <source>
        <dbReference type="Pfam" id="PF06441"/>
    </source>
</evidence>
<dbReference type="InterPro" id="IPR016292">
    <property type="entry name" value="Epoxide_hydrolase"/>
</dbReference>
<dbReference type="PIRSF" id="PIRSF001112">
    <property type="entry name" value="Epoxide_hydrolase"/>
    <property type="match status" value="1"/>
</dbReference>
<evidence type="ECO:0000256" key="1">
    <source>
        <dbReference type="ARBA" id="ARBA00010088"/>
    </source>
</evidence>
<sequence>MQDEQPFKISVSQNALDSLAQKLAIATLPAPAPVTYTDSALDSEDWTYGVPRPTLERLLIHWRTQFLPRWHEHQAVLNALPQFTRSIEVDGHGVFTAHYVHKQSTHNPKGAIPLLFLHGWPGHFNEVSKLLPFLTTPPANASYPSFHVVAPSLPGFGFSSAPTKTGFAVAQYAEFSHKLMLSLGYTEYVVQGGDWGSFIAHRLAYLYGPKYVKAWHSNFPAGRQPTLTRNPLLYLQHAVTPYSAKEKKGLQMMQWFWSEGQGYFAIQSTMPQTLSYALADSPVGLLAWIYEKLVKWTDGYEWGDDEVLTWISVYLFSASGPETTVRIYYEIAHQGNMDEFARLWSPIPLGLSFFPHELVGGPRTWARTMGNVVFESEHNKGGHFAAYEQPLALADDLRAMFGKGGKAFGVVKGKDGY</sequence>
<dbReference type="Pfam" id="PF06441">
    <property type="entry name" value="EHN"/>
    <property type="match status" value="1"/>
</dbReference>
<dbReference type="PANTHER" id="PTHR21661:SF35">
    <property type="entry name" value="EPOXIDE HYDROLASE"/>
    <property type="match status" value="1"/>
</dbReference>
<protein>
    <recommendedName>
        <fullName evidence="5">Epoxide hydrolase N-terminal domain-containing protein</fullName>
    </recommendedName>
</protein>
<keyword evidence="2" id="KW-0058">Aromatic hydrocarbons catabolism</keyword>
<dbReference type="PANTHER" id="PTHR21661">
    <property type="entry name" value="EPOXIDE HYDROLASE 1-RELATED"/>
    <property type="match status" value="1"/>
</dbReference>
<proteinExistence type="inferred from homology"/>